<dbReference type="AlphaFoldDB" id="A0A1L9TB64"/>
<dbReference type="RefSeq" id="XP_040700475.1">
    <property type="nucleotide sequence ID" value="XM_040847541.1"/>
</dbReference>
<dbReference type="OrthoDB" id="4504900at2759"/>
<feature type="compositionally biased region" description="Gly residues" evidence="1">
    <location>
        <begin position="34"/>
        <end position="51"/>
    </location>
</feature>
<proteinExistence type="predicted"/>
<evidence type="ECO:0000256" key="1">
    <source>
        <dbReference type="SAM" id="MobiDB-lite"/>
    </source>
</evidence>
<name>A0A1L9TB64_9EURO</name>
<dbReference type="VEuPathDB" id="FungiDB:ASPSYDRAFT_47960"/>
<keyword evidence="3" id="KW-1185">Reference proteome</keyword>
<feature type="compositionally biased region" description="Basic and acidic residues" evidence="1">
    <location>
        <begin position="73"/>
        <end position="83"/>
    </location>
</feature>
<gene>
    <name evidence="2" type="ORF">ASPSYDRAFT_47960</name>
</gene>
<feature type="compositionally biased region" description="Polar residues" evidence="1">
    <location>
        <begin position="1"/>
        <end position="32"/>
    </location>
</feature>
<protein>
    <submittedName>
        <fullName evidence="2">Uncharacterized protein</fullName>
    </submittedName>
</protein>
<dbReference type="GeneID" id="63763614"/>
<accession>A0A1L9TB64</accession>
<reference evidence="3" key="1">
    <citation type="journal article" date="2017" name="Genome Biol.">
        <title>Comparative genomics reveals high biological diversity and specific adaptations in the industrially and medically important fungal genus Aspergillus.</title>
        <authorList>
            <person name="de Vries R.P."/>
            <person name="Riley R."/>
            <person name="Wiebenga A."/>
            <person name="Aguilar-Osorio G."/>
            <person name="Amillis S."/>
            <person name="Uchima C.A."/>
            <person name="Anderluh G."/>
            <person name="Asadollahi M."/>
            <person name="Askin M."/>
            <person name="Barry K."/>
            <person name="Battaglia E."/>
            <person name="Bayram O."/>
            <person name="Benocci T."/>
            <person name="Braus-Stromeyer S.A."/>
            <person name="Caldana C."/>
            <person name="Canovas D."/>
            <person name="Cerqueira G.C."/>
            <person name="Chen F."/>
            <person name="Chen W."/>
            <person name="Choi C."/>
            <person name="Clum A."/>
            <person name="Dos Santos R.A."/>
            <person name="Damasio A.R."/>
            <person name="Diallinas G."/>
            <person name="Emri T."/>
            <person name="Fekete E."/>
            <person name="Flipphi M."/>
            <person name="Freyberg S."/>
            <person name="Gallo A."/>
            <person name="Gournas C."/>
            <person name="Habgood R."/>
            <person name="Hainaut M."/>
            <person name="Harispe M.L."/>
            <person name="Henrissat B."/>
            <person name="Hilden K.S."/>
            <person name="Hope R."/>
            <person name="Hossain A."/>
            <person name="Karabika E."/>
            <person name="Karaffa L."/>
            <person name="Karanyi Z."/>
            <person name="Krasevec N."/>
            <person name="Kuo A."/>
            <person name="Kusch H."/>
            <person name="LaButti K."/>
            <person name="Lagendijk E.L."/>
            <person name="Lapidus A."/>
            <person name="Levasseur A."/>
            <person name="Lindquist E."/>
            <person name="Lipzen A."/>
            <person name="Logrieco A.F."/>
            <person name="MacCabe A."/>
            <person name="Maekelae M.R."/>
            <person name="Malavazi I."/>
            <person name="Melin P."/>
            <person name="Meyer V."/>
            <person name="Mielnichuk N."/>
            <person name="Miskei M."/>
            <person name="Molnar A.P."/>
            <person name="Mule G."/>
            <person name="Ngan C.Y."/>
            <person name="Orejas M."/>
            <person name="Orosz E."/>
            <person name="Ouedraogo J.P."/>
            <person name="Overkamp K.M."/>
            <person name="Park H.-S."/>
            <person name="Perrone G."/>
            <person name="Piumi F."/>
            <person name="Punt P.J."/>
            <person name="Ram A.F."/>
            <person name="Ramon A."/>
            <person name="Rauscher S."/>
            <person name="Record E."/>
            <person name="Riano-Pachon D.M."/>
            <person name="Robert V."/>
            <person name="Roehrig J."/>
            <person name="Ruller R."/>
            <person name="Salamov A."/>
            <person name="Salih N.S."/>
            <person name="Samson R.A."/>
            <person name="Sandor E."/>
            <person name="Sanguinetti M."/>
            <person name="Schuetze T."/>
            <person name="Sepcic K."/>
            <person name="Shelest E."/>
            <person name="Sherlock G."/>
            <person name="Sophianopoulou V."/>
            <person name="Squina F.M."/>
            <person name="Sun H."/>
            <person name="Susca A."/>
            <person name="Todd R.B."/>
            <person name="Tsang A."/>
            <person name="Unkles S.E."/>
            <person name="van de Wiele N."/>
            <person name="van Rossen-Uffink D."/>
            <person name="Oliveira J.V."/>
            <person name="Vesth T.C."/>
            <person name="Visser J."/>
            <person name="Yu J.-H."/>
            <person name="Zhou M."/>
            <person name="Andersen M.R."/>
            <person name="Archer D.B."/>
            <person name="Baker S.E."/>
            <person name="Benoit I."/>
            <person name="Brakhage A.A."/>
            <person name="Braus G.H."/>
            <person name="Fischer R."/>
            <person name="Frisvad J.C."/>
            <person name="Goldman G.H."/>
            <person name="Houbraken J."/>
            <person name="Oakley B."/>
            <person name="Pocsi I."/>
            <person name="Scazzocchio C."/>
            <person name="Seiboth B."/>
            <person name="vanKuyk P.A."/>
            <person name="Wortman J."/>
            <person name="Dyer P.S."/>
            <person name="Grigoriev I.V."/>
        </authorList>
    </citation>
    <scope>NUCLEOTIDE SEQUENCE [LARGE SCALE GENOMIC DNA]</scope>
    <source>
        <strain evidence="3">CBS 593.65</strain>
    </source>
</reference>
<organism evidence="2 3">
    <name type="scientific">Aspergillus sydowii CBS 593.65</name>
    <dbReference type="NCBI Taxonomy" id="1036612"/>
    <lineage>
        <taxon>Eukaryota</taxon>
        <taxon>Fungi</taxon>
        <taxon>Dikarya</taxon>
        <taxon>Ascomycota</taxon>
        <taxon>Pezizomycotina</taxon>
        <taxon>Eurotiomycetes</taxon>
        <taxon>Eurotiomycetidae</taxon>
        <taxon>Eurotiales</taxon>
        <taxon>Aspergillaceae</taxon>
        <taxon>Aspergillus</taxon>
        <taxon>Aspergillus subgen. Nidulantes</taxon>
    </lineage>
</organism>
<sequence length="129" mass="12743">MSHTQGSGATPSGNQPTTTTRGGASAQPTPANNAGGGSGWGDSGFIKGGMSGSNTTKPSSTSGGMSSISEQKAAGEESYRQDLEEAGAVPSAQKSNADASFMNHKPGGSDTLPGWETAKGAFNSVMGNE</sequence>
<dbReference type="STRING" id="1036612.A0A1L9TB64"/>
<feature type="compositionally biased region" description="Low complexity" evidence="1">
    <location>
        <begin position="59"/>
        <end position="69"/>
    </location>
</feature>
<dbReference type="Proteomes" id="UP000184356">
    <property type="component" value="Unassembled WGS sequence"/>
</dbReference>
<dbReference type="EMBL" id="KV878590">
    <property type="protein sequence ID" value="OJJ56669.1"/>
    <property type="molecule type" value="Genomic_DNA"/>
</dbReference>
<feature type="region of interest" description="Disordered" evidence="1">
    <location>
        <begin position="1"/>
        <end position="129"/>
    </location>
</feature>
<evidence type="ECO:0000313" key="2">
    <source>
        <dbReference type="EMBL" id="OJJ56669.1"/>
    </source>
</evidence>
<evidence type="ECO:0000313" key="3">
    <source>
        <dbReference type="Proteomes" id="UP000184356"/>
    </source>
</evidence>